<accession>A0A5B7DQP0</accession>
<evidence type="ECO:0000313" key="3">
    <source>
        <dbReference type="Proteomes" id="UP000324222"/>
    </source>
</evidence>
<evidence type="ECO:0000313" key="2">
    <source>
        <dbReference type="EMBL" id="MPC24012.1"/>
    </source>
</evidence>
<keyword evidence="3" id="KW-1185">Reference proteome</keyword>
<name>A0A5B7DQP0_PORTR</name>
<dbReference type="AlphaFoldDB" id="A0A5B7DQP0"/>
<proteinExistence type="predicted"/>
<dbReference type="Proteomes" id="UP000324222">
    <property type="component" value="Unassembled WGS sequence"/>
</dbReference>
<feature type="compositionally biased region" description="Low complexity" evidence="1">
    <location>
        <begin position="28"/>
        <end position="55"/>
    </location>
</feature>
<evidence type="ECO:0000256" key="1">
    <source>
        <dbReference type="SAM" id="MobiDB-lite"/>
    </source>
</evidence>
<reference evidence="2 3" key="1">
    <citation type="submission" date="2019-05" db="EMBL/GenBank/DDBJ databases">
        <title>Another draft genome of Portunus trituberculatus and its Hox gene families provides insights of decapod evolution.</title>
        <authorList>
            <person name="Jeong J.-H."/>
            <person name="Song I."/>
            <person name="Kim S."/>
            <person name="Choi T."/>
            <person name="Kim D."/>
            <person name="Ryu S."/>
            <person name="Kim W."/>
        </authorList>
    </citation>
    <scope>NUCLEOTIDE SEQUENCE [LARGE SCALE GENOMIC DNA]</scope>
    <source>
        <tissue evidence="2">Muscle</tissue>
    </source>
</reference>
<gene>
    <name evidence="2" type="ORF">E2C01_017082</name>
</gene>
<feature type="region of interest" description="Disordered" evidence="1">
    <location>
        <begin position="21"/>
        <end position="72"/>
    </location>
</feature>
<comment type="caution">
    <text evidence="2">The sequence shown here is derived from an EMBL/GenBank/DDBJ whole genome shotgun (WGS) entry which is preliminary data.</text>
</comment>
<dbReference type="EMBL" id="VSRR010001278">
    <property type="protein sequence ID" value="MPC24012.1"/>
    <property type="molecule type" value="Genomic_DNA"/>
</dbReference>
<organism evidence="2 3">
    <name type="scientific">Portunus trituberculatus</name>
    <name type="common">Swimming crab</name>
    <name type="synonym">Neptunus trituberculatus</name>
    <dbReference type="NCBI Taxonomy" id="210409"/>
    <lineage>
        <taxon>Eukaryota</taxon>
        <taxon>Metazoa</taxon>
        <taxon>Ecdysozoa</taxon>
        <taxon>Arthropoda</taxon>
        <taxon>Crustacea</taxon>
        <taxon>Multicrustacea</taxon>
        <taxon>Malacostraca</taxon>
        <taxon>Eumalacostraca</taxon>
        <taxon>Eucarida</taxon>
        <taxon>Decapoda</taxon>
        <taxon>Pleocyemata</taxon>
        <taxon>Brachyura</taxon>
        <taxon>Eubrachyura</taxon>
        <taxon>Portunoidea</taxon>
        <taxon>Portunidae</taxon>
        <taxon>Portuninae</taxon>
        <taxon>Portunus</taxon>
    </lineage>
</organism>
<sequence length="72" mass="7830">MPISLTITTILASYLLLHDKYSPSSHQTPSTDTLTSSPTLPSVLSRSRSPSLSPLSPIPPTESLHYHHPHSN</sequence>
<protein>
    <submittedName>
        <fullName evidence="2">Uncharacterized protein</fullName>
    </submittedName>
</protein>